<dbReference type="AlphaFoldDB" id="B0MIK4"/>
<reference evidence="1" key="2">
    <citation type="submission" date="2013-11" db="EMBL/GenBank/DDBJ databases">
        <title>Draft genome sequence of Anaerostipes caccae (DSM 14662).</title>
        <authorList>
            <person name="Sudarsanam P."/>
            <person name="Ley R."/>
            <person name="Guruge J."/>
            <person name="Turnbaugh P.J."/>
            <person name="Mahowald M."/>
            <person name="Liep D."/>
            <person name="Gordon J."/>
        </authorList>
    </citation>
    <scope>NUCLEOTIDE SEQUENCE</scope>
    <source>
        <strain evidence="1">DSM 14662</strain>
    </source>
</reference>
<name>B0MIK4_ANACD</name>
<evidence type="ECO:0000313" key="1">
    <source>
        <dbReference type="EMBL" id="EDR96128.1"/>
    </source>
</evidence>
<comment type="caution">
    <text evidence="1">The sequence shown here is derived from an EMBL/GenBank/DDBJ whole genome shotgun (WGS) entry which is preliminary data.</text>
</comment>
<sequence>MKKEKGDDGNGYIPSFKPFIFRRYVPDRMLTYIDRNKKRKIKVGLPALRATYNLPKANCILMHLCAFRKVFFIYREDF</sequence>
<keyword evidence="2" id="KW-1185">Reference proteome</keyword>
<accession>B0MIK4</accession>
<proteinExistence type="predicted"/>
<reference evidence="1" key="1">
    <citation type="submission" date="2007-11" db="EMBL/GenBank/DDBJ databases">
        <authorList>
            <person name="Fulton L."/>
            <person name="Clifton S."/>
            <person name="Fulton B."/>
            <person name="Xu J."/>
            <person name="Minx P."/>
            <person name="Pepin K.H."/>
            <person name="Johnson M."/>
            <person name="Thiruvilangam P."/>
            <person name="Bhonagiri V."/>
            <person name="Nash W.E."/>
            <person name="Mardis E.R."/>
            <person name="Wilson R.K."/>
        </authorList>
    </citation>
    <scope>NUCLEOTIDE SEQUENCE [LARGE SCALE GENOMIC DNA]</scope>
    <source>
        <strain evidence="1">DSM 14662</strain>
    </source>
</reference>
<gene>
    <name evidence="1" type="ORF">ANACAC_03459</name>
</gene>
<protein>
    <submittedName>
        <fullName evidence="1">Uncharacterized protein</fullName>
    </submittedName>
</protein>
<dbReference type="STRING" id="411490.ANACAC_03459"/>
<organism evidence="1 2">
    <name type="scientific">Anaerostipes caccae (strain DSM 14662 / CCUG 47493 / JCM 13470 / NCIMB 13811 / L1-92)</name>
    <dbReference type="NCBI Taxonomy" id="411490"/>
    <lineage>
        <taxon>Bacteria</taxon>
        <taxon>Bacillati</taxon>
        <taxon>Bacillota</taxon>
        <taxon>Clostridia</taxon>
        <taxon>Lachnospirales</taxon>
        <taxon>Lachnospiraceae</taxon>
        <taxon>Anaerostipes</taxon>
    </lineage>
</organism>
<dbReference type="HOGENOM" id="CLU_2614226_0_0_9"/>
<dbReference type="EMBL" id="ABAX03000037">
    <property type="protein sequence ID" value="EDR96128.1"/>
    <property type="molecule type" value="Genomic_DNA"/>
</dbReference>
<evidence type="ECO:0000313" key="2">
    <source>
        <dbReference type="Proteomes" id="UP000004935"/>
    </source>
</evidence>
<dbReference type="Proteomes" id="UP000004935">
    <property type="component" value="Unassembled WGS sequence"/>
</dbReference>